<reference evidence="14" key="2">
    <citation type="submission" date="2025-08" db="UniProtKB">
        <authorList>
            <consortium name="RefSeq"/>
        </authorList>
    </citation>
    <scope>IDENTIFICATION</scope>
</reference>
<dbReference type="GO" id="GO:0005634">
    <property type="term" value="C:nucleus"/>
    <property type="evidence" value="ECO:0007669"/>
    <property type="project" value="UniProtKB-SubCell"/>
</dbReference>
<keyword evidence="8" id="KW-0238">DNA-binding</keyword>
<dbReference type="FunFam" id="3.30.160.60:FF:002343">
    <property type="entry name" value="Zinc finger protein 33A"/>
    <property type="match status" value="1"/>
</dbReference>
<reference evidence="13" key="1">
    <citation type="submission" date="2024-06" db="UniProtKB">
        <authorList>
            <consortium name="RefSeq"/>
        </authorList>
    </citation>
    <scope>NUCLEOTIDE SEQUENCE [LARGE SCALE GENOMIC DNA]</scope>
</reference>
<dbReference type="OrthoDB" id="427030at2759"/>
<evidence type="ECO:0000313" key="13">
    <source>
        <dbReference type="Proteomes" id="UP000504632"/>
    </source>
</evidence>
<dbReference type="InParanoid" id="A0A6J2WI29"/>
<feature type="domain" description="C2H2-type" evidence="12">
    <location>
        <begin position="193"/>
        <end position="214"/>
    </location>
</feature>
<dbReference type="GO" id="GO:0008270">
    <property type="term" value="F:zinc ion binding"/>
    <property type="evidence" value="ECO:0007669"/>
    <property type="project" value="UniProtKB-KW"/>
</dbReference>
<evidence type="ECO:0000256" key="11">
    <source>
        <dbReference type="PROSITE-ProRule" id="PRU00042"/>
    </source>
</evidence>
<evidence type="ECO:0000256" key="1">
    <source>
        <dbReference type="ARBA" id="ARBA00004123"/>
    </source>
</evidence>
<keyword evidence="6" id="KW-0862">Zinc</keyword>
<name>A0A6J2WI29_CHACN</name>
<accession>A0A6J2WI29</accession>
<dbReference type="InterPro" id="IPR036236">
    <property type="entry name" value="Znf_C2H2_sf"/>
</dbReference>
<keyword evidence="7" id="KW-0805">Transcription regulation</keyword>
<organism evidence="13 14">
    <name type="scientific">Chanos chanos</name>
    <name type="common">Milkfish</name>
    <name type="synonym">Mugil chanos</name>
    <dbReference type="NCBI Taxonomy" id="29144"/>
    <lineage>
        <taxon>Eukaryota</taxon>
        <taxon>Metazoa</taxon>
        <taxon>Chordata</taxon>
        <taxon>Craniata</taxon>
        <taxon>Vertebrata</taxon>
        <taxon>Euteleostomi</taxon>
        <taxon>Actinopterygii</taxon>
        <taxon>Neopterygii</taxon>
        <taxon>Teleostei</taxon>
        <taxon>Ostariophysi</taxon>
        <taxon>Gonorynchiformes</taxon>
        <taxon>Chanidae</taxon>
        <taxon>Chanos</taxon>
    </lineage>
</organism>
<dbReference type="Gene3D" id="3.30.160.60">
    <property type="entry name" value="Classic Zinc Finger"/>
    <property type="match status" value="4"/>
</dbReference>
<proteinExistence type="inferred from homology"/>
<evidence type="ECO:0000256" key="3">
    <source>
        <dbReference type="ARBA" id="ARBA00022723"/>
    </source>
</evidence>
<dbReference type="AlphaFoldDB" id="A0A6J2WI29"/>
<dbReference type="Pfam" id="PF13894">
    <property type="entry name" value="zf-C2H2_4"/>
    <property type="match status" value="1"/>
</dbReference>
<dbReference type="GeneID" id="115824046"/>
<dbReference type="InterPro" id="IPR013087">
    <property type="entry name" value="Znf_C2H2_type"/>
</dbReference>
<sequence>MIDILAAKHKTMFCRGRRGKVDTSELVPELRPLKPVSYSMDFPESPCCSFEESQEWASDDRGSSSSNVNDASQNYQEVLHRCPWCLALFNDADKLKEHELCHGPFICTVCGESFPTSGAYQSHVKTHVQSKPRVRPFRCEQCGKTFTAKSSLKTHQVTHTGEQPFGCTVCGKRFSLLCNLKTHERIHRGERPFKCMECGRSFTQKHVLKRHVCV</sequence>
<dbReference type="Proteomes" id="UP000504632">
    <property type="component" value="Chromosome 11"/>
</dbReference>
<keyword evidence="3" id="KW-0479">Metal-binding</keyword>
<dbReference type="PROSITE" id="PS00028">
    <property type="entry name" value="ZINC_FINGER_C2H2_1"/>
    <property type="match status" value="3"/>
</dbReference>
<feature type="domain" description="C2H2-type" evidence="12">
    <location>
        <begin position="137"/>
        <end position="164"/>
    </location>
</feature>
<dbReference type="FunFam" id="3.30.160.60:FF:000093">
    <property type="entry name" value="zinc finger protein 668 isoform X1"/>
    <property type="match status" value="1"/>
</dbReference>
<dbReference type="GO" id="GO:0003677">
    <property type="term" value="F:DNA binding"/>
    <property type="evidence" value="ECO:0007669"/>
    <property type="project" value="UniProtKB-KW"/>
</dbReference>
<keyword evidence="4" id="KW-0677">Repeat</keyword>
<dbReference type="Pfam" id="PF00096">
    <property type="entry name" value="zf-C2H2"/>
    <property type="match status" value="3"/>
</dbReference>
<evidence type="ECO:0000256" key="7">
    <source>
        <dbReference type="ARBA" id="ARBA00023015"/>
    </source>
</evidence>
<feature type="domain" description="C2H2-type" evidence="12">
    <location>
        <begin position="105"/>
        <end position="132"/>
    </location>
</feature>
<comment type="subcellular location">
    <subcellularLocation>
        <location evidence="1">Nucleus</location>
    </subcellularLocation>
</comment>
<dbReference type="PANTHER" id="PTHR24394">
    <property type="entry name" value="ZINC FINGER PROTEIN"/>
    <property type="match status" value="1"/>
</dbReference>
<keyword evidence="13" id="KW-1185">Reference proteome</keyword>
<dbReference type="SUPFAM" id="SSF57667">
    <property type="entry name" value="beta-beta-alpha zinc fingers"/>
    <property type="match status" value="3"/>
</dbReference>
<evidence type="ECO:0000256" key="8">
    <source>
        <dbReference type="ARBA" id="ARBA00023125"/>
    </source>
</evidence>
<evidence type="ECO:0000256" key="6">
    <source>
        <dbReference type="ARBA" id="ARBA00022833"/>
    </source>
</evidence>
<feature type="domain" description="C2H2-type" evidence="12">
    <location>
        <begin position="165"/>
        <end position="192"/>
    </location>
</feature>
<dbReference type="FunFam" id="3.30.160.60:FF:000557">
    <property type="entry name" value="zinc finger and SCAN domain-containing protein 29"/>
    <property type="match status" value="1"/>
</dbReference>
<dbReference type="SMART" id="SM00355">
    <property type="entry name" value="ZnF_C2H2"/>
    <property type="match status" value="5"/>
</dbReference>
<evidence type="ECO:0000313" key="14">
    <source>
        <dbReference type="RefSeq" id="XP_030643984.1"/>
    </source>
</evidence>
<keyword evidence="10" id="KW-0539">Nucleus</keyword>
<comment type="similarity">
    <text evidence="2">Belongs to the krueppel C2H2-type zinc-finger protein family.</text>
</comment>
<evidence type="ECO:0000256" key="10">
    <source>
        <dbReference type="ARBA" id="ARBA00023242"/>
    </source>
</evidence>
<keyword evidence="5 11" id="KW-0863">Zinc-finger</keyword>
<evidence type="ECO:0000256" key="9">
    <source>
        <dbReference type="ARBA" id="ARBA00023163"/>
    </source>
</evidence>
<dbReference type="PANTHER" id="PTHR24394:SF29">
    <property type="entry name" value="MYONEURIN"/>
    <property type="match status" value="1"/>
</dbReference>
<dbReference type="RefSeq" id="XP_030643984.1">
    <property type="nucleotide sequence ID" value="XM_030788124.1"/>
</dbReference>
<gene>
    <name evidence="14" type="primary">LOC115824046</name>
</gene>
<evidence type="ECO:0000256" key="2">
    <source>
        <dbReference type="ARBA" id="ARBA00006991"/>
    </source>
</evidence>
<evidence type="ECO:0000256" key="4">
    <source>
        <dbReference type="ARBA" id="ARBA00022737"/>
    </source>
</evidence>
<evidence type="ECO:0000259" key="12">
    <source>
        <dbReference type="PROSITE" id="PS50157"/>
    </source>
</evidence>
<protein>
    <submittedName>
        <fullName evidence="14">Gastrula zinc finger protein XlCGF7.1-like</fullName>
    </submittedName>
</protein>
<dbReference type="GO" id="GO:0000981">
    <property type="term" value="F:DNA-binding transcription factor activity, RNA polymerase II-specific"/>
    <property type="evidence" value="ECO:0007669"/>
    <property type="project" value="TreeGrafter"/>
</dbReference>
<dbReference type="PROSITE" id="PS50157">
    <property type="entry name" value="ZINC_FINGER_C2H2_2"/>
    <property type="match status" value="4"/>
</dbReference>
<keyword evidence="9" id="KW-0804">Transcription</keyword>
<evidence type="ECO:0000256" key="5">
    <source>
        <dbReference type="ARBA" id="ARBA00022771"/>
    </source>
</evidence>